<gene>
    <name evidence="3" type="ORF">Fcan01_09365</name>
</gene>
<reference evidence="3 4" key="1">
    <citation type="submission" date="2015-12" db="EMBL/GenBank/DDBJ databases">
        <title>The genome of Folsomia candida.</title>
        <authorList>
            <person name="Faddeeva A."/>
            <person name="Derks M.F."/>
            <person name="Anvar Y."/>
            <person name="Smit S."/>
            <person name="Van Straalen N."/>
            <person name="Roelofs D."/>
        </authorList>
    </citation>
    <scope>NUCLEOTIDE SEQUENCE [LARGE SCALE GENOMIC DNA]</scope>
    <source>
        <strain evidence="3 4">VU population</strain>
        <tissue evidence="3">Whole body</tissue>
    </source>
</reference>
<dbReference type="SMART" id="SM00516">
    <property type="entry name" value="SEC14"/>
    <property type="match status" value="1"/>
</dbReference>
<evidence type="ECO:0000259" key="2">
    <source>
        <dbReference type="PROSITE" id="PS50191"/>
    </source>
</evidence>
<feature type="transmembrane region" description="Helical" evidence="1">
    <location>
        <begin position="29"/>
        <end position="49"/>
    </location>
</feature>
<dbReference type="EMBL" id="LNIX01000004">
    <property type="protein sequence ID" value="OXA55512.1"/>
    <property type="molecule type" value="Genomic_DNA"/>
</dbReference>
<dbReference type="AlphaFoldDB" id="A0A226EDC2"/>
<dbReference type="PANTHER" id="PTHR23324">
    <property type="entry name" value="SEC14 RELATED PROTEIN"/>
    <property type="match status" value="1"/>
</dbReference>
<dbReference type="PROSITE" id="PS50191">
    <property type="entry name" value="CRAL_TRIO"/>
    <property type="match status" value="1"/>
</dbReference>
<keyword evidence="4" id="KW-1185">Reference proteome</keyword>
<dbReference type="Gene3D" id="3.40.525.10">
    <property type="entry name" value="CRAL-TRIO lipid binding domain"/>
    <property type="match status" value="1"/>
</dbReference>
<dbReference type="InterPro" id="IPR036865">
    <property type="entry name" value="CRAL-TRIO_dom_sf"/>
</dbReference>
<dbReference type="InterPro" id="IPR001251">
    <property type="entry name" value="CRAL-TRIO_dom"/>
</dbReference>
<evidence type="ECO:0000313" key="3">
    <source>
        <dbReference type="EMBL" id="OXA55512.1"/>
    </source>
</evidence>
<dbReference type="OMA" id="WREETNI"/>
<feature type="domain" description="CRAL-TRIO" evidence="2">
    <location>
        <begin position="122"/>
        <end position="295"/>
    </location>
</feature>
<dbReference type="Pfam" id="PF00650">
    <property type="entry name" value="CRAL_TRIO"/>
    <property type="match status" value="1"/>
</dbReference>
<dbReference type="InterPro" id="IPR051064">
    <property type="entry name" value="SEC14/CRAL-TRIO_domain"/>
</dbReference>
<protein>
    <recommendedName>
        <fullName evidence="2">CRAL-TRIO domain-containing protein</fullName>
    </recommendedName>
</protein>
<evidence type="ECO:0000256" key="1">
    <source>
        <dbReference type="SAM" id="Phobius"/>
    </source>
</evidence>
<comment type="caution">
    <text evidence="3">The sequence shown here is derived from an EMBL/GenBank/DDBJ whole genome shotgun (WGS) entry which is preliminary data.</text>
</comment>
<dbReference type="InterPro" id="IPR036273">
    <property type="entry name" value="CRAL/TRIO_N_dom_sf"/>
</dbReference>
<keyword evidence="1" id="KW-0812">Transmembrane</keyword>
<dbReference type="CDD" id="cd00170">
    <property type="entry name" value="SEC14"/>
    <property type="match status" value="1"/>
</dbReference>
<dbReference type="Proteomes" id="UP000198287">
    <property type="component" value="Unassembled WGS sequence"/>
</dbReference>
<proteinExistence type="predicted"/>
<feature type="non-terminal residue" evidence="3">
    <location>
        <position position="1"/>
    </location>
</feature>
<sequence length="297" mass="34659">YQSFQYVCTINRLLNIEYKLKKLKIMNSFVTLAILVAFGVLGVCQAVSVQEDVTLTRKQKAVLDQFKESVKGRLPQEYMYEDIYLIRWLRAKDFRLKDAENMIMQNVAWRKENQMDNVLKEDWSDFRKEYKYWIDGVDKEGRPILIIDVGEWDLRKASVTGQAKRLGRYIDSIYEEINEKVRTMRLVEGKNVTQRKWGVPRVRIPLATRVVTTYETHYPGNQHKTVLVNSKLSCYPQSPGPFQTLLQILRPLMSQNTRDTQFIYGKKEEGAEALLKDINADQLAVEFGGTRVLPNYS</sequence>
<dbReference type="SUPFAM" id="SSF52087">
    <property type="entry name" value="CRAL/TRIO domain"/>
    <property type="match status" value="1"/>
</dbReference>
<accession>A0A226EDC2</accession>
<keyword evidence="1" id="KW-1133">Transmembrane helix</keyword>
<dbReference type="PANTHER" id="PTHR23324:SF83">
    <property type="entry name" value="SEC14-LIKE PROTEIN 2"/>
    <property type="match status" value="1"/>
</dbReference>
<organism evidence="3 4">
    <name type="scientific">Folsomia candida</name>
    <name type="common">Springtail</name>
    <dbReference type="NCBI Taxonomy" id="158441"/>
    <lineage>
        <taxon>Eukaryota</taxon>
        <taxon>Metazoa</taxon>
        <taxon>Ecdysozoa</taxon>
        <taxon>Arthropoda</taxon>
        <taxon>Hexapoda</taxon>
        <taxon>Collembola</taxon>
        <taxon>Entomobryomorpha</taxon>
        <taxon>Isotomoidea</taxon>
        <taxon>Isotomidae</taxon>
        <taxon>Proisotominae</taxon>
        <taxon>Folsomia</taxon>
    </lineage>
</organism>
<dbReference type="SUPFAM" id="SSF46938">
    <property type="entry name" value="CRAL/TRIO N-terminal domain"/>
    <property type="match status" value="1"/>
</dbReference>
<name>A0A226EDC2_FOLCA</name>
<dbReference type="GO" id="GO:0005737">
    <property type="term" value="C:cytoplasm"/>
    <property type="evidence" value="ECO:0007669"/>
    <property type="project" value="TreeGrafter"/>
</dbReference>
<keyword evidence="1" id="KW-0472">Membrane</keyword>
<evidence type="ECO:0000313" key="4">
    <source>
        <dbReference type="Proteomes" id="UP000198287"/>
    </source>
</evidence>
<dbReference type="OrthoDB" id="6682367at2759"/>